<dbReference type="GO" id="GO:0003677">
    <property type="term" value="F:DNA binding"/>
    <property type="evidence" value="ECO:0007669"/>
    <property type="project" value="UniProtKB-KW"/>
</dbReference>
<gene>
    <name evidence="4" type="ORF">OL234_05550</name>
</gene>
<dbReference type="SMART" id="SM00530">
    <property type="entry name" value="HTH_XRE"/>
    <property type="match status" value="1"/>
</dbReference>
<keyword evidence="5" id="KW-1185">Reference proteome</keyword>
<evidence type="ECO:0000313" key="4">
    <source>
        <dbReference type="EMBL" id="WEG72451.1"/>
    </source>
</evidence>
<proteinExistence type="predicted"/>
<dbReference type="Gene3D" id="1.10.260.40">
    <property type="entry name" value="lambda repressor-like DNA-binding domains"/>
    <property type="match status" value="1"/>
</dbReference>
<keyword evidence="1" id="KW-0238">DNA-binding</keyword>
<evidence type="ECO:0000313" key="5">
    <source>
        <dbReference type="Proteomes" id="UP001179647"/>
    </source>
</evidence>
<accession>A0AAF0I6K3</accession>
<dbReference type="EMBL" id="CP110232">
    <property type="protein sequence ID" value="WEG72451.1"/>
    <property type="molecule type" value="Genomic_DNA"/>
</dbReference>
<dbReference type="Proteomes" id="UP001179647">
    <property type="component" value="Chromosome"/>
</dbReference>
<organism evidence="4 5">
    <name type="scientific">Vagococcus intermedius</name>
    <dbReference type="NCBI Taxonomy" id="2991418"/>
    <lineage>
        <taxon>Bacteria</taxon>
        <taxon>Bacillati</taxon>
        <taxon>Bacillota</taxon>
        <taxon>Bacilli</taxon>
        <taxon>Lactobacillales</taxon>
        <taxon>Enterococcaceae</taxon>
        <taxon>Vagococcus</taxon>
    </lineage>
</organism>
<dbReference type="PANTHER" id="PTHR46558:SF4">
    <property type="entry name" value="DNA-BIDING PHAGE PROTEIN"/>
    <property type="match status" value="1"/>
</dbReference>
<keyword evidence="2" id="KW-1133">Transmembrane helix</keyword>
<dbReference type="InterPro" id="IPR001387">
    <property type="entry name" value="Cro/C1-type_HTH"/>
</dbReference>
<evidence type="ECO:0000256" key="2">
    <source>
        <dbReference type="SAM" id="Phobius"/>
    </source>
</evidence>
<keyword evidence="2" id="KW-0812">Transmembrane</keyword>
<dbReference type="Pfam" id="PF01381">
    <property type="entry name" value="HTH_3"/>
    <property type="match status" value="1"/>
</dbReference>
<name>A0AAF0I6K3_9ENTE</name>
<dbReference type="SUPFAM" id="SSF47413">
    <property type="entry name" value="lambda repressor-like DNA-binding domains"/>
    <property type="match status" value="1"/>
</dbReference>
<sequence length="133" mass="14664">MTIGKKISQLREEAGLTQADLALKVKVRTQDIVKWEQGQLKPSPEELARLAATFDVSVADFTITTNKNEDQAISSSGKLKLLSLCVMFFAGVVLLGVSLVDYVQTKQIHWLTLVVGLFLLVDSSILLKKGIYK</sequence>
<feature type="transmembrane region" description="Helical" evidence="2">
    <location>
        <begin position="81"/>
        <end position="102"/>
    </location>
</feature>
<feature type="domain" description="HTH cro/C1-type" evidence="3">
    <location>
        <begin position="7"/>
        <end position="61"/>
    </location>
</feature>
<dbReference type="RefSeq" id="WP_275468254.1">
    <property type="nucleotide sequence ID" value="NZ_CP110232.1"/>
</dbReference>
<feature type="transmembrane region" description="Helical" evidence="2">
    <location>
        <begin position="108"/>
        <end position="127"/>
    </location>
</feature>
<dbReference type="InterPro" id="IPR010982">
    <property type="entry name" value="Lambda_DNA-bd_dom_sf"/>
</dbReference>
<dbReference type="KEGG" id="vie:OL234_05550"/>
<dbReference type="CDD" id="cd00093">
    <property type="entry name" value="HTH_XRE"/>
    <property type="match status" value="1"/>
</dbReference>
<protein>
    <submittedName>
        <fullName evidence="4">Helix-turn-helix domain-containing protein</fullName>
    </submittedName>
</protein>
<dbReference type="PROSITE" id="PS50943">
    <property type="entry name" value="HTH_CROC1"/>
    <property type="match status" value="1"/>
</dbReference>
<evidence type="ECO:0000259" key="3">
    <source>
        <dbReference type="PROSITE" id="PS50943"/>
    </source>
</evidence>
<dbReference type="AlphaFoldDB" id="A0AAF0I6K3"/>
<keyword evidence="2" id="KW-0472">Membrane</keyword>
<reference evidence="4" key="1">
    <citation type="submission" date="2022-10" db="EMBL/GenBank/DDBJ databases">
        <title>Vagococcus sp. isolated from poultry meat.</title>
        <authorList>
            <person name="Johansson P."/>
            <person name="Bjorkroth J."/>
        </authorList>
    </citation>
    <scope>NUCLEOTIDE SEQUENCE</scope>
    <source>
        <strain evidence="4">STAA11</strain>
    </source>
</reference>
<evidence type="ECO:0000256" key="1">
    <source>
        <dbReference type="ARBA" id="ARBA00023125"/>
    </source>
</evidence>
<dbReference type="PANTHER" id="PTHR46558">
    <property type="entry name" value="TRACRIPTIONAL REGULATORY PROTEIN-RELATED-RELATED"/>
    <property type="match status" value="1"/>
</dbReference>